<feature type="compositionally biased region" description="Polar residues" evidence="4">
    <location>
        <begin position="1604"/>
        <end position="1623"/>
    </location>
</feature>
<evidence type="ECO:0000313" key="7">
    <source>
        <dbReference type="Proteomes" id="UP000249464"/>
    </source>
</evidence>
<protein>
    <submittedName>
        <fullName evidence="6">BQ5605_C008g04975 protein</fullName>
    </submittedName>
</protein>
<dbReference type="Proteomes" id="UP000249464">
    <property type="component" value="Unassembled WGS sequence"/>
</dbReference>
<feature type="region of interest" description="Disordered" evidence="4">
    <location>
        <begin position="893"/>
        <end position="916"/>
    </location>
</feature>
<dbReference type="CDD" id="cd17546">
    <property type="entry name" value="REC_hyHK_CKI1_RcsC-like"/>
    <property type="match status" value="1"/>
</dbReference>
<feature type="compositionally biased region" description="Polar residues" evidence="4">
    <location>
        <begin position="1686"/>
        <end position="1699"/>
    </location>
</feature>
<feature type="compositionally biased region" description="Polar residues" evidence="4">
    <location>
        <begin position="1296"/>
        <end position="1339"/>
    </location>
</feature>
<feature type="compositionally biased region" description="Polar residues" evidence="4">
    <location>
        <begin position="37"/>
        <end position="48"/>
    </location>
</feature>
<keyword evidence="2" id="KW-0902">Two-component regulatory system</keyword>
<dbReference type="EMBL" id="FQNC01000048">
    <property type="protein sequence ID" value="SGY78858.1"/>
    <property type="molecule type" value="Genomic_DNA"/>
</dbReference>
<evidence type="ECO:0000259" key="5">
    <source>
        <dbReference type="PROSITE" id="PS50110"/>
    </source>
</evidence>
<feature type="compositionally biased region" description="Polar residues" evidence="4">
    <location>
        <begin position="1790"/>
        <end position="1802"/>
    </location>
</feature>
<feature type="region of interest" description="Disordered" evidence="4">
    <location>
        <begin position="484"/>
        <end position="514"/>
    </location>
</feature>
<evidence type="ECO:0000256" key="2">
    <source>
        <dbReference type="ARBA" id="ARBA00023012"/>
    </source>
</evidence>
<organism evidence="6 7">
    <name type="scientific">Microbotryum silenes-dioicae</name>
    <dbReference type="NCBI Taxonomy" id="796604"/>
    <lineage>
        <taxon>Eukaryota</taxon>
        <taxon>Fungi</taxon>
        <taxon>Dikarya</taxon>
        <taxon>Basidiomycota</taxon>
        <taxon>Pucciniomycotina</taxon>
        <taxon>Microbotryomycetes</taxon>
        <taxon>Microbotryales</taxon>
        <taxon>Microbotryaceae</taxon>
        <taxon>Microbotryum</taxon>
    </lineage>
</organism>
<feature type="compositionally biased region" description="Basic and acidic residues" evidence="4">
    <location>
        <begin position="901"/>
        <end position="910"/>
    </location>
</feature>
<dbReference type="GO" id="GO:0000156">
    <property type="term" value="F:phosphorelay response regulator activity"/>
    <property type="evidence" value="ECO:0007669"/>
    <property type="project" value="UniProtKB-ARBA"/>
</dbReference>
<feature type="region of interest" description="Disordered" evidence="4">
    <location>
        <begin position="1171"/>
        <end position="1263"/>
    </location>
</feature>
<feature type="compositionally biased region" description="Basic residues" evidence="4">
    <location>
        <begin position="154"/>
        <end position="164"/>
    </location>
</feature>
<proteinExistence type="predicted"/>
<dbReference type="PANTHER" id="PTHR45339">
    <property type="entry name" value="HYBRID SIGNAL TRANSDUCTION HISTIDINE KINASE J"/>
    <property type="match status" value="1"/>
</dbReference>
<gene>
    <name evidence="6" type="primary">BQ5605_C008g04975</name>
    <name evidence="6" type="ORF">BQ5605_C008G04975</name>
</gene>
<dbReference type="SUPFAM" id="SSF52172">
    <property type="entry name" value="CheY-like"/>
    <property type="match status" value="1"/>
</dbReference>
<feature type="compositionally biased region" description="Polar residues" evidence="4">
    <location>
        <begin position="1178"/>
        <end position="1187"/>
    </location>
</feature>
<evidence type="ECO:0000313" key="6">
    <source>
        <dbReference type="EMBL" id="SGY78858.1"/>
    </source>
</evidence>
<feature type="region of interest" description="Disordered" evidence="4">
    <location>
        <begin position="621"/>
        <end position="647"/>
    </location>
</feature>
<feature type="compositionally biased region" description="Polar residues" evidence="4">
    <location>
        <begin position="319"/>
        <end position="336"/>
    </location>
</feature>
<name>A0A2X0MYS2_9BASI</name>
<feature type="compositionally biased region" description="Low complexity" evidence="4">
    <location>
        <begin position="1218"/>
        <end position="1233"/>
    </location>
</feature>
<dbReference type="FunFam" id="3.40.50.2300:FF:000146">
    <property type="entry name" value="Putative two-component response regulator SSK1p"/>
    <property type="match status" value="1"/>
</dbReference>
<feature type="region of interest" description="Disordered" evidence="4">
    <location>
        <begin position="196"/>
        <end position="396"/>
    </location>
</feature>
<feature type="region of interest" description="Disordered" evidence="4">
    <location>
        <begin position="1597"/>
        <end position="1623"/>
    </location>
</feature>
<feature type="region of interest" description="Disordered" evidence="4">
    <location>
        <begin position="1648"/>
        <end position="1847"/>
    </location>
</feature>
<evidence type="ECO:0000256" key="3">
    <source>
        <dbReference type="PROSITE-ProRule" id="PRU00169"/>
    </source>
</evidence>
<reference evidence="6 7" key="1">
    <citation type="submission" date="2016-11" db="EMBL/GenBank/DDBJ databases">
        <authorList>
            <person name="Jaros S."/>
            <person name="Januszkiewicz K."/>
            <person name="Wedrychowicz H."/>
        </authorList>
    </citation>
    <scope>NUCLEOTIDE SEQUENCE [LARGE SCALE GENOMIC DNA]</scope>
</reference>
<evidence type="ECO:0000256" key="4">
    <source>
        <dbReference type="SAM" id="MobiDB-lite"/>
    </source>
</evidence>
<feature type="domain" description="Response regulatory" evidence="5">
    <location>
        <begin position="1424"/>
        <end position="1584"/>
    </location>
</feature>
<feature type="compositionally biased region" description="Low complexity" evidence="4">
    <location>
        <begin position="13"/>
        <end position="36"/>
    </location>
</feature>
<dbReference type="InterPro" id="IPR001789">
    <property type="entry name" value="Sig_transdc_resp-reg_receiver"/>
</dbReference>
<feature type="compositionally biased region" description="Low complexity" evidence="4">
    <location>
        <begin position="256"/>
        <end position="269"/>
    </location>
</feature>
<dbReference type="PANTHER" id="PTHR45339:SF1">
    <property type="entry name" value="HYBRID SIGNAL TRANSDUCTION HISTIDINE KINASE J"/>
    <property type="match status" value="1"/>
</dbReference>
<feature type="region of interest" description="Disordered" evidence="4">
    <location>
        <begin position="1063"/>
        <end position="1141"/>
    </location>
</feature>
<dbReference type="Gene3D" id="3.40.50.2300">
    <property type="match status" value="1"/>
</dbReference>
<feature type="region of interest" description="Disordered" evidence="4">
    <location>
        <begin position="78"/>
        <end position="167"/>
    </location>
</feature>
<dbReference type="PROSITE" id="PS50110">
    <property type="entry name" value="RESPONSE_REGULATORY"/>
    <property type="match status" value="1"/>
</dbReference>
<dbReference type="STRING" id="796604.A0A2X0MYS2"/>
<feature type="compositionally biased region" description="Polar residues" evidence="4">
    <location>
        <begin position="1199"/>
        <end position="1212"/>
    </location>
</feature>
<dbReference type="InterPro" id="IPR011006">
    <property type="entry name" value="CheY-like_superfamily"/>
</dbReference>
<dbReference type="SMART" id="SM00448">
    <property type="entry name" value="REC"/>
    <property type="match status" value="1"/>
</dbReference>
<feature type="compositionally biased region" description="Gly residues" evidence="4">
    <location>
        <begin position="1668"/>
        <end position="1677"/>
    </location>
</feature>
<evidence type="ECO:0000256" key="1">
    <source>
        <dbReference type="ARBA" id="ARBA00022553"/>
    </source>
</evidence>
<feature type="modified residue" description="4-aspartylphosphate" evidence="3">
    <location>
        <position position="1473"/>
    </location>
</feature>
<feature type="compositionally biased region" description="Low complexity" evidence="4">
    <location>
        <begin position="219"/>
        <end position="233"/>
    </location>
</feature>
<feature type="compositionally biased region" description="Basic and acidic residues" evidence="4">
    <location>
        <begin position="1092"/>
        <end position="1104"/>
    </location>
</feature>
<accession>A0A2X0MYS2</accession>
<feature type="compositionally biased region" description="Low complexity" evidence="4">
    <location>
        <begin position="1118"/>
        <end position="1129"/>
    </location>
</feature>
<keyword evidence="7" id="KW-1185">Reference proteome</keyword>
<feature type="compositionally biased region" description="Polar residues" evidence="4">
    <location>
        <begin position="1375"/>
        <end position="1393"/>
    </location>
</feature>
<keyword evidence="1 3" id="KW-0597">Phosphoprotein</keyword>
<dbReference type="Pfam" id="PF00072">
    <property type="entry name" value="Response_reg"/>
    <property type="match status" value="1"/>
</dbReference>
<feature type="region of interest" description="Disordered" evidence="4">
    <location>
        <begin position="1"/>
        <end position="57"/>
    </location>
</feature>
<feature type="compositionally biased region" description="Low complexity" evidence="4">
    <location>
        <begin position="492"/>
        <end position="501"/>
    </location>
</feature>
<feature type="compositionally biased region" description="Polar residues" evidence="4">
    <location>
        <begin position="1706"/>
        <end position="1732"/>
    </location>
</feature>
<feature type="compositionally biased region" description="Low complexity" evidence="4">
    <location>
        <begin position="78"/>
        <end position="152"/>
    </location>
</feature>
<sequence length="1847" mass="192804">MTDSAEHAGFNNASTSATATSSSPAPVASTSTSTSSLDNVENNSTRSSGGHALGIRPSIIDVQPLFSSDVRSARSIALATAAAAAAPSTSTSPSISTPSGTGSPPSPPIISSLRPSTSSTAASSTSSLTERAAASGSRDRSSSASSSAGDTTRSTRRAFNRRKTGYGTGKYRLQELCANAANAPSTSTAGTFLTRFLGSFRSPPPEQGSDDGSKDVSKRPLLPRSLSNPLQSRPRPPPDGPRSTSSIPSSRQAHRPASPLPASAQSSRPGSFSDKLNIRRVSSDLVGASRELSRPTSSGSGAGSGSAQAKHRFQPSFRRLSSTGTARDSQAHSSMVSPFLENDVPLPSPISPASTVRAGKERDPMERTSWYDASRVPRRGSGFSQKTLLPGRTPTLSASNSFPVLGPILEPEPVSSATLDAPLSLINSLIPAALVMLAQLGPSHLFSPAVISGDYSGESFSAPFTSPYMSSSAASRTTELPYPASDRASIASSVTSKTSKTSSHDTGGMFGSTMSHVATSHSHELHAPSTVSLPAVSVAALWRLLRGLEWITGVQNKESTNMISQSAPNKDHDFNSDSTRIAGDANEHEAAPSFDFPSMLQGVADVLAATAAAKHIEIIVGRMGQSKPPSSPSTPSMSDSSDGVRKPAACATLDQRSESRECLVQGDESAWSIALIWILHDVISRAPSGSSLCIRFQATPASSQSVELSPMVEQPIEDANQPTQAYIKTRLRSDQMWRVSTGIALVRTTPDSPAFEAMSPVDPSSPSPLAVRKAQAILDHPDLKAEVRTFESFDANNSWTIEGVLAGGMPAESSSATEDTIFGRQRVASESHEVSGRHEPIAEDLIRFARTSLQGLRVALHAGENSSFAKHLTHHLAGWGMDLTHIALDHDEAASTKSGRPRFDSGDHSNEPLNSPLRKLGLADGLSLSSGGVPSDLATDPASSLIVIDDDVTTLRRLLYTLRALPLHYHQALPTKRPQLATRRTRSSPHVRQITQVPQTQATCVIIHFASLTQYKTIKELVQDALAHTKSPSLPEVLVIPKPAGPRRILTALWTALKRPSIDPSLPPIATSPSAPGVQYWSPKLSPAVGGDEGKPELASDRGEGNVSSGNANVRVHTPPTSSLPSSMTNGHPPSPLETISDDQMSYFSGMAQNMDGATPSEGVVFQSPNGRPAIFFQPSTRRVSNGKTHRDREASVPSVRSRQGSQNTATSPKIGEPFASPSSSQAAPVATPHEIGLGHIRRSSSGSSSTSPKNESPHLIPIGTPALTLDSFILSAKSRAAGEEDPLLMADPGTNVPSPRPSDSLQRQGSSASLTTHRLTAPTPSSIGTGAVAGSSSPRMGPSGVSAAAARRVGSNTSSTPPSMSPSIGGTGTASSNKTATSAPATPQTFHSSPPRRPTAGHSPKSRRRPSRKVTLPAVPPINVLIVEDNPINQMILSTFMKKKGIAYAVAKDGEEAVQKWRAGSFHLVLMDIQLPVKDGIEATREIREMERANNIGTFITTPTTDIASPISSASSSLPSSRSSPVVGSPISPLQLNMPVIIVALTASSLQADRVNALAAGCNDFLTKPVSLAWLEKKLREWGSMAYLSGFSAFPSDASPSSVRSITLTTPATSRSLSETSKRSFVSGMSSKAAIISLQLHIAPKATHAATPTPPGGGLGRVNDSGNGSGSAGAGAGIEEHSDGTMKSQPVQATTTERNFPVSPSEATPSDPASSATENPTVTIQAPTPETSLAEEPSASKDVPKVPSTVAKDTPSSRSATDDQDGEAPVINDETIGTVDNKLRHLASVAQQGSSEPSNDGSLLLTPSIMASKRPGPSPLAQSATASYEDESASHAHEVSPPADSP</sequence>
<feature type="compositionally biased region" description="Low complexity" evidence="4">
    <location>
        <begin position="1355"/>
        <end position="1369"/>
    </location>
</feature>
<feature type="region of interest" description="Disordered" evidence="4">
    <location>
        <begin position="1285"/>
        <end position="1416"/>
    </location>
</feature>